<evidence type="ECO:0000256" key="8">
    <source>
        <dbReference type="PIRSR" id="PIRSR001529-2"/>
    </source>
</evidence>
<dbReference type="EMBL" id="BMHI01000003">
    <property type="protein sequence ID" value="GGB30904.1"/>
    <property type="molecule type" value="Genomic_DNA"/>
</dbReference>
<accession>A0A916WUH2</accession>
<organism evidence="11 12">
    <name type="scientific">Flexivirga endophytica</name>
    <dbReference type="NCBI Taxonomy" id="1849103"/>
    <lineage>
        <taxon>Bacteria</taxon>
        <taxon>Bacillati</taxon>
        <taxon>Actinomycetota</taxon>
        <taxon>Actinomycetes</taxon>
        <taxon>Micrococcales</taxon>
        <taxon>Dermacoccaceae</taxon>
        <taxon>Flexivirga</taxon>
    </lineage>
</organism>
<dbReference type="GO" id="GO:0016260">
    <property type="term" value="P:selenocysteine biosynthetic process"/>
    <property type="evidence" value="ECO:0007669"/>
    <property type="project" value="UniProtKB-UniRule"/>
</dbReference>
<dbReference type="InterPro" id="IPR010978">
    <property type="entry name" value="tRNA-bd_arm"/>
</dbReference>
<protein>
    <recommendedName>
        <fullName evidence="6">Serine--tRNA ligase</fullName>
        <ecNumber evidence="6">6.1.1.11</ecNumber>
    </recommendedName>
    <alternativeName>
        <fullName evidence="6">Seryl-tRNA synthetase</fullName>
        <shortName evidence="6">SerRS</shortName>
    </alternativeName>
    <alternativeName>
        <fullName evidence="6">Seryl-tRNA(Ser/Sec) synthetase</fullName>
    </alternativeName>
</protein>
<evidence type="ECO:0000313" key="11">
    <source>
        <dbReference type="EMBL" id="GGB30904.1"/>
    </source>
</evidence>
<feature type="binding site" evidence="6 8">
    <location>
        <begin position="274"/>
        <end position="276"/>
    </location>
    <ligand>
        <name>ATP</name>
        <dbReference type="ChEBI" id="CHEBI:30616"/>
    </ligand>
</feature>
<feature type="site" description="Important for serine binding" evidence="7">
    <location>
        <position position="396"/>
    </location>
</feature>
<dbReference type="InterPro" id="IPR002314">
    <property type="entry name" value="aa-tRNA-synt_IIb"/>
</dbReference>
<evidence type="ECO:0000256" key="3">
    <source>
        <dbReference type="ARBA" id="ARBA00022840"/>
    </source>
</evidence>
<dbReference type="NCBIfam" id="TIGR00414">
    <property type="entry name" value="serS"/>
    <property type="match status" value="1"/>
</dbReference>
<dbReference type="SUPFAM" id="SSF55681">
    <property type="entry name" value="Class II aaRS and biotin synthetases"/>
    <property type="match status" value="1"/>
</dbReference>
<dbReference type="Pfam" id="PF02403">
    <property type="entry name" value="Seryl_tRNA_N"/>
    <property type="match status" value="1"/>
</dbReference>
<feature type="binding site" evidence="6">
    <location>
        <begin position="243"/>
        <end position="245"/>
    </location>
    <ligand>
        <name>L-serine</name>
        <dbReference type="ChEBI" id="CHEBI:33384"/>
    </ligand>
</feature>
<feature type="binding site" evidence="7">
    <location>
        <position position="394"/>
    </location>
    <ligand>
        <name>L-serine</name>
        <dbReference type="ChEBI" id="CHEBI:33384"/>
    </ligand>
</feature>
<dbReference type="InterPro" id="IPR002317">
    <property type="entry name" value="Ser-tRNA-ligase_type_1"/>
</dbReference>
<comment type="catalytic activity">
    <reaction evidence="6">
        <text>tRNA(Ser) + L-serine + ATP = L-seryl-tRNA(Ser) + AMP + diphosphate + H(+)</text>
        <dbReference type="Rhea" id="RHEA:12292"/>
        <dbReference type="Rhea" id="RHEA-COMP:9669"/>
        <dbReference type="Rhea" id="RHEA-COMP:9703"/>
        <dbReference type="ChEBI" id="CHEBI:15378"/>
        <dbReference type="ChEBI" id="CHEBI:30616"/>
        <dbReference type="ChEBI" id="CHEBI:33019"/>
        <dbReference type="ChEBI" id="CHEBI:33384"/>
        <dbReference type="ChEBI" id="CHEBI:78442"/>
        <dbReference type="ChEBI" id="CHEBI:78533"/>
        <dbReference type="ChEBI" id="CHEBI:456215"/>
        <dbReference type="EC" id="6.1.1.11"/>
    </reaction>
</comment>
<dbReference type="SUPFAM" id="SSF46589">
    <property type="entry name" value="tRNA-binding arm"/>
    <property type="match status" value="1"/>
</dbReference>
<comment type="catalytic activity">
    <reaction evidence="6">
        <text>tRNA(Sec) + L-serine + ATP = L-seryl-tRNA(Sec) + AMP + diphosphate + H(+)</text>
        <dbReference type="Rhea" id="RHEA:42580"/>
        <dbReference type="Rhea" id="RHEA-COMP:9742"/>
        <dbReference type="Rhea" id="RHEA-COMP:10128"/>
        <dbReference type="ChEBI" id="CHEBI:15378"/>
        <dbReference type="ChEBI" id="CHEBI:30616"/>
        <dbReference type="ChEBI" id="CHEBI:33019"/>
        <dbReference type="ChEBI" id="CHEBI:33384"/>
        <dbReference type="ChEBI" id="CHEBI:78442"/>
        <dbReference type="ChEBI" id="CHEBI:78533"/>
        <dbReference type="ChEBI" id="CHEBI:456215"/>
        <dbReference type="EC" id="6.1.1.11"/>
    </reaction>
</comment>
<comment type="function">
    <text evidence="6">Catalyzes the attachment of serine to tRNA(Ser). Is also able to aminoacylate tRNA(Sec) with serine, to form the misacylated tRNA L-seryl-tRNA(Sec), which will be further converted into selenocysteinyl-tRNA(Sec).</text>
</comment>
<feature type="coiled-coil region" evidence="9">
    <location>
        <begin position="77"/>
        <end position="104"/>
    </location>
</feature>
<reference evidence="11" key="2">
    <citation type="submission" date="2020-09" db="EMBL/GenBank/DDBJ databases">
        <authorList>
            <person name="Sun Q."/>
            <person name="Zhou Y."/>
        </authorList>
    </citation>
    <scope>NUCLEOTIDE SEQUENCE</scope>
    <source>
        <strain evidence="11">CGMCC 1.15085</strain>
    </source>
</reference>
<keyword evidence="12" id="KW-1185">Reference proteome</keyword>
<dbReference type="GO" id="GO:0006434">
    <property type="term" value="P:seryl-tRNA aminoacylation"/>
    <property type="evidence" value="ECO:0007669"/>
    <property type="project" value="UniProtKB-UniRule"/>
</dbReference>
<keyword evidence="2 6" id="KW-0547">Nucleotide-binding</keyword>
<dbReference type="InterPro" id="IPR033729">
    <property type="entry name" value="SerRS_core"/>
</dbReference>
<dbReference type="CDD" id="cd00770">
    <property type="entry name" value="SerRS_core"/>
    <property type="match status" value="1"/>
</dbReference>
<feature type="domain" description="Aminoacyl-transfer RNA synthetases class-II family profile" evidence="10">
    <location>
        <begin position="153"/>
        <end position="421"/>
    </location>
</feature>
<feature type="binding site" evidence="6">
    <location>
        <position position="396"/>
    </location>
    <ligand>
        <name>L-serine</name>
        <dbReference type="ChEBI" id="CHEBI:33384"/>
    </ligand>
</feature>
<feature type="binding site" evidence="6">
    <location>
        <position position="290"/>
    </location>
    <ligand>
        <name>ATP</name>
        <dbReference type="ChEBI" id="CHEBI:30616"/>
    </ligand>
</feature>
<dbReference type="Gene3D" id="3.30.930.10">
    <property type="entry name" value="Bira Bifunctional Protein, Domain 2"/>
    <property type="match status" value="1"/>
</dbReference>
<reference evidence="11" key="1">
    <citation type="journal article" date="2014" name="Int. J. Syst. Evol. Microbiol.">
        <title>Complete genome sequence of Corynebacterium casei LMG S-19264T (=DSM 44701T), isolated from a smear-ripened cheese.</title>
        <authorList>
            <consortium name="US DOE Joint Genome Institute (JGI-PGF)"/>
            <person name="Walter F."/>
            <person name="Albersmeier A."/>
            <person name="Kalinowski J."/>
            <person name="Ruckert C."/>
        </authorList>
    </citation>
    <scope>NUCLEOTIDE SEQUENCE</scope>
    <source>
        <strain evidence="11">CGMCC 1.15085</strain>
    </source>
</reference>
<comment type="subunit">
    <text evidence="6">Homodimer. The tRNA molecule binds across the dimer.</text>
</comment>
<dbReference type="InterPro" id="IPR006195">
    <property type="entry name" value="aa-tRNA-synth_II"/>
</dbReference>
<keyword evidence="6" id="KW-0963">Cytoplasm</keyword>
<keyword evidence="3 6" id="KW-0067">ATP-binding</keyword>
<gene>
    <name evidence="6 11" type="primary">serS</name>
    <name evidence="11" type="ORF">GCM10011492_21790</name>
</gene>
<dbReference type="InterPro" id="IPR045864">
    <property type="entry name" value="aa-tRNA-synth_II/BPL/LPL"/>
</dbReference>
<comment type="similarity">
    <text evidence="6">Belongs to the class-II aminoacyl-tRNA synthetase family. Type-1 seryl-tRNA synthetase subfamily.</text>
</comment>
<dbReference type="InterPro" id="IPR042103">
    <property type="entry name" value="SerRS_1_N_sf"/>
</dbReference>
<feature type="binding site" evidence="8">
    <location>
        <begin position="290"/>
        <end position="293"/>
    </location>
    <ligand>
        <name>ATP</name>
        <dbReference type="ChEBI" id="CHEBI:30616"/>
    </ligand>
</feature>
<dbReference type="PIRSF" id="PIRSF001529">
    <property type="entry name" value="Ser-tRNA-synth_IIa"/>
    <property type="match status" value="1"/>
</dbReference>
<feature type="binding site" evidence="6 8">
    <location>
        <begin position="361"/>
        <end position="364"/>
    </location>
    <ligand>
        <name>ATP</name>
        <dbReference type="ChEBI" id="CHEBI:30616"/>
    </ligand>
</feature>
<keyword evidence="4 6" id="KW-0648">Protein biosynthesis</keyword>
<sequence>MIDIKLVRDNPDLVRASQRARGADETLVDQVLAADEKRRSSITEFESLRSQQKTVSKSVGAAMGKLNAARKAGSADVDVLAKEADEARARATELSAQVKQREAAADQEDKEFTALLRELDNIVLDGVPAGGEEDFETLETVGEPRSFDFEPLDHLALGEKLDAIDMQRGAKVSGSRFYFLKGAGARLSNALMAYAQSIAAEEGFTPLIVPTLVSAQSMGGTGYLDAHEDVYELESGELYLTGTSEVALAGFHTDEILDLSNGPLRYTATSTCYRREAGSYGKDTRGIFRVHQFTKTEMFVYCDPQQAVEEHQNLLRIERRLLDGLELPYRVIDVAAGDLGGSAARKYDCEAWVPTQGKYRELTSTSNCTTYQARRLNIRQRGEGGKTEFVATLNGTMLTDTRPIVALLENHQQADGSIRVPQALQPFLGTDVIRPA</sequence>
<dbReference type="Proteomes" id="UP000636793">
    <property type="component" value="Unassembled WGS sequence"/>
</dbReference>
<comment type="pathway">
    <text evidence="6">Aminoacyl-tRNA biosynthesis; selenocysteinyl-tRNA(Sec) biosynthesis; L-seryl-tRNA(Sec) from L-serine and tRNA(Sec): step 1/1.</text>
</comment>
<evidence type="ECO:0000256" key="5">
    <source>
        <dbReference type="ARBA" id="ARBA00023146"/>
    </source>
</evidence>
<comment type="caution">
    <text evidence="11">The sequence shown here is derived from an EMBL/GenBank/DDBJ whole genome shotgun (WGS) entry which is preliminary data.</text>
</comment>
<evidence type="ECO:0000256" key="9">
    <source>
        <dbReference type="SAM" id="Coils"/>
    </source>
</evidence>
<feature type="binding site" evidence="7">
    <location>
        <position position="274"/>
    </location>
    <ligand>
        <name>L-serine</name>
        <dbReference type="ChEBI" id="CHEBI:33384"/>
    </ligand>
</feature>
<dbReference type="GO" id="GO:0005524">
    <property type="term" value="F:ATP binding"/>
    <property type="evidence" value="ECO:0007669"/>
    <property type="project" value="UniProtKB-UniRule"/>
</dbReference>
<keyword evidence="9" id="KW-0175">Coiled coil</keyword>
<dbReference type="AlphaFoldDB" id="A0A916WUH2"/>
<feature type="binding site" evidence="7">
    <location>
        <position position="243"/>
    </location>
    <ligand>
        <name>L-serine</name>
        <dbReference type="ChEBI" id="CHEBI:33384"/>
    </ligand>
</feature>
<name>A0A916WUH2_9MICO</name>
<dbReference type="Gene3D" id="1.10.287.40">
    <property type="entry name" value="Serine-tRNA synthetase, tRNA binding domain"/>
    <property type="match status" value="1"/>
</dbReference>
<evidence type="ECO:0000256" key="1">
    <source>
        <dbReference type="ARBA" id="ARBA00022598"/>
    </source>
</evidence>
<evidence type="ECO:0000256" key="6">
    <source>
        <dbReference type="HAMAP-Rule" id="MF_00176"/>
    </source>
</evidence>
<evidence type="ECO:0000313" key="12">
    <source>
        <dbReference type="Proteomes" id="UP000636793"/>
    </source>
</evidence>
<dbReference type="HAMAP" id="MF_00176">
    <property type="entry name" value="Ser_tRNA_synth_type1"/>
    <property type="match status" value="1"/>
</dbReference>
<evidence type="ECO:0000256" key="7">
    <source>
        <dbReference type="PIRSR" id="PIRSR001529-1"/>
    </source>
</evidence>
<evidence type="ECO:0000256" key="2">
    <source>
        <dbReference type="ARBA" id="ARBA00022741"/>
    </source>
</evidence>
<dbReference type="GO" id="GO:0004828">
    <property type="term" value="F:serine-tRNA ligase activity"/>
    <property type="evidence" value="ECO:0007669"/>
    <property type="project" value="UniProtKB-UniRule"/>
</dbReference>
<dbReference type="PRINTS" id="PR00981">
    <property type="entry name" value="TRNASYNTHSER"/>
</dbReference>
<proteinExistence type="inferred from homology"/>
<dbReference type="Pfam" id="PF00587">
    <property type="entry name" value="tRNA-synt_2b"/>
    <property type="match status" value="1"/>
</dbReference>
<dbReference type="EC" id="6.1.1.11" evidence="6"/>
<dbReference type="PROSITE" id="PS50862">
    <property type="entry name" value="AA_TRNA_LIGASE_II"/>
    <property type="match status" value="1"/>
</dbReference>
<feature type="binding site" evidence="6 7">
    <location>
        <position position="297"/>
    </location>
    <ligand>
        <name>L-serine</name>
        <dbReference type="ChEBI" id="CHEBI:33384"/>
    </ligand>
</feature>
<keyword evidence="1 6" id="KW-0436">Ligase</keyword>
<keyword evidence="5 6" id="KW-0030">Aminoacyl-tRNA synthetase</keyword>
<dbReference type="GO" id="GO:0005737">
    <property type="term" value="C:cytoplasm"/>
    <property type="evidence" value="ECO:0007669"/>
    <property type="project" value="UniProtKB-SubCell"/>
</dbReference>
<comment type="subcellular location">
    <subcellularLocation>
        <location evidence="6">Cytoplasm</location>
    </subcellularLocation>
</comment>
<comment type="domain">
    <text evidence="6">Consists of two distinct domains, a catalytic core and a N-terminal extension that is involved in tRNA binding.</text>
</comment>
<dbReference type="PANTHER" id="PTHR11778">
    <property type="entry name" value="SERYL-TRNA SYNTHETASE"/>
    <property type="match status" value="1"/>
</dbReference>
<evidence type="ECO:0000259" key="10">
    <source>
        <dbReference type="PROSITE" id="PS50862"/>
    </source>
</evidence>
<dbReference type="RefSeq" id="WP_188837026.1">
    <property type="nucleotide sequence ID" value="NZ_BMHI01000003.1"/>
</dbReference>
<dbReference type="InterPro" id="IPR015866">
    <property type="entry name" value="Ser-tRNA-synth_1_N"/>
</dbReference>
<evidence type="ECO:0000256" key="4">
    <source>
        <dbReference type="ARBA" id="ARBA00022917"/>
    </source>
</evidence>